<dbReference type="SUPFAM" id="SSF55811">
    <property type="entry name" value="Nudix"/>
    <property type="match status" value="1"/>
</dbReference>
<dbReference type="GO" id="GO:0006753">
    <property type="term" value="P:nucleoside phosphate metabolic process"/>
    <property type="evidence" value="ECO:0007669"/>
    <property type="project" value="TreeGrafter"/>
</dbReference>
<dbReference type="InterPro" id="IPR000086">
    <property type="entry name" value="NUDIX_hydrolase_dom"/>
</dbReference>
<protein>
    <recommendedName>
        <fullName evidence="3">Nudix hydrolase domain-containing protein</fullName>
    </recommendedName>
</protein>
<dbReference type="GO" id="GO:0019693">
    <property type="term" value="P:ribose phosphate metabolic process"/>
    <property type="evidence" value="ECO:0007669"/>
    <property type="project" value="TreeGrafter"/>
</dbReference>
<evidence type="ECO:0000259" key="3">
    <source>
        <dbReference type="PROSITE" id="PS51462"/>
    </source>
</evidence>
<comment type="caution">
    <text evidence="4">The sequence shown here is derived from an EMBL/GenBank/DDBJ whole genome shotgun (WGS) entry which is preliminary data.</text>
</comment>
<dbReference type="PRINTS" id="PR00502">
    <property type="entry name" value="NUDIXFAMILY"/>
</dbReference>
<sequence length="201" mass="22943">MSLARKVMPPLHRSRILQEKPKHLTNWLEFTEIDYQDEVGQRRSWEAVHRRSRNEAAIIVAQLRPSGKYILVRQFRPPTGGYVLEFPAGLVDSGETPAEAALRELSEETGYQGVVRRVTEPMYSSPGMLGEACRLAFIDVDENLPINKSPQPHSEPGEFLDVYVVDPSEISNLMTKEEMRTSHVDIKLFAFFKDLFPSLEE</sequence>
<dbReference type="PANTHER" id="PTHR11839:SF1">
    <property type="entry name" value="ADP-SUGAR PYROPHOSPHATASE"/>
    <property type="match status" value="1"/>
</dbReference>
<name>A0A2D6YGW5_9DELT</name>
<dbReference type="Proteomes" id="UP000226525">
    <property type="component" value="Unassembled WGS sequence"/>
</dbReference>
<feature type="domain" description="Nudix hydrolase" evidence="3">
    <location>
        <begin position="50"/>
        <end position="187"/>
    </location>
</feature>
<dbReference type="PROSITE" id="PS00893">
    <property type="entry name" value="NUDIX_BOX"/>
    <property type="match status" value="1"/>
</dbReference>
<dbReference type="Pfam" id="PF00293">
    <property type="entry name" value="NUDIX"/>
    <property type="match status" value="1"/>
</dbReference>
<organism evidence="4 5">
    <name type="scientific">SAR324 cluster bacterium</name>
    <dbReference type="NCBI Taxonomy" id="2024889"/>
    <lineage>
        <taxon>Bacteria</taxon>
        <taxon>Deltaproteobacteria</taxon>
        <taxon>SAR324 cluster</taxon>
    </lineage>
</organism>
<dbReference type="PROSITE" id="PS51462">
    <property type="entry name" value="NUDIX"/>
    <property type="match status" value="1"/>
</dbReference>
<evidence type="ECO:0000313" key="5">
    <source>
        <dbReference type="Proteomes" id="UP000226525"/>
    </source>
</evidence>
<proteinExistence type="inferred from homology"/>
<dbReference type="InterPro" id="IPR020476">
    <property type="entry name" value="Nudix_hydrolase"/>
</dbReference>
<dbReference type="AlphaFoldDB" id="A0A2D6YGW5"/>
<keyword evidence="1 2" id="KW-0378">Hydrolase</keyword>
<dbReference type="PANTHER" id="PTHR11839">
    <property type="entry name" value="UDP/ADP-SUGAR PYROPHOSPHATASE"/>
    <property type="match status" value="1"/>
</dbReference>
<evidence type="ECO:0000256" key="2">
    <source>
        <dbReference type="RuleBase" id="RU003476"/>
    </source>
</evidence>
<accession>A0A2D6YGW5</accession>
<comment type="similarity">
    <text evidence="2">Belongs to the Nudix hydrolase family.</text>
</comment>
<dbReference type="Gene3D" id="3.90.79.10">
    <property type="entry name" value="Nucleoside Triphosphate Pyrophosphohydrolase"/>
    <property type="match status" value="1"/>
</dbReference>
<evidence type="ECO:0000313" key="4">
    <source>
        <dbReference type="EMBL" id="MAH62421.1"/>
    </source>
</evidence>
<reference evidence="5" key="1">
    <citation type="submission" date="2017-09" db="EMBL/GenBank/DDBJ databases">
        <title>The Reconstruction of 2,631 Draft Metagenome-Assembled Genomes from the Global Oceans.</title>
        <authorList>
            <person name="Tully B.J."/>
            <person name="Graham E.D."/>
            <person name="Heidelberg J.F."/>
        </authorList>
    </citation>
    <scope>NUCLEOTIDE SEQUENCE [LARGE SCALE GENOMIC DNA]</scope>
</reference>
<gene>
    <name evidence="4" type="ORF">CMN54_03000</name>
</gene>
<dbReference type="InterPro" id="IPR020084">
    <property type="entry name" value="NUDIX_hydrolase_CS"/>
</dbReference>
<dbReference type="CDD" id="cd18888">
    <property type="entry name" value="NUDIX_ADPRase_Nudt5"/>
    <property type="match status" value="1"/>
</dbReference>
<evidence type="ECO:0000256" key="1">
    <source>
        <dbReference type="ARBA" id="ARBA00022801"/>
    </source>
</evidence>
<dbReference type="InterPro" id="IPR015797">
    <property type="entry name" value="NUDIX_hydrolase-like_dom_sf"/>
</dbReference>
<dbReference type="EMBL" id="NZEX01000030">
    <property type="protein sequence ID" value="MAH62421.1"/>
    <property type="molecule type" value="Genomic_DNA"/>
</dbReference>
<dbReference type="GO" id="GO:0016462">
    <property type="term" value="F:pyrophosphatase activity"/>
    <property type="evidence" value="ECO:0007669"/>
    <property type="project" value="UniProtKB-ARBA"/>
</dbReference>